<dbReference type="Pfam" id="PF11709">
    <property type="entry name" value="Mit_ribos_Mrp51"/>
    <property type="match status" value="1"/>
</dbReference>
<dbReference type="InterPro" id="IPR016712">
    <property type="entry name" value="Rbsml_bS1m-like"/>
</dbReference>
<keyword evidence="3" id="KW-1185">Reference proteome</keyword>
<name>A0A9N9IZ71_9GLOM</name>
<protein>
    <submittedName>
        <fullName evidence="2">7828_t:CDS:1</fullName>
    </submittedName>
</protein>
<evidence type="ECO:0000313" key="3">
    <source>
        <dbReference type="Proteomes" id="UP000789342"/>
    </source>
</evidence>
<sequence length="305" mass="34845">YTTYGKFKNRGEWGIKRNIPSFIRTNVITIAALDTIEHQTPYKSAQTMVKFTRRWKENFPYSKFSKPMESKPKPVNISKMSEKEFRKFLKKEVEPRKGEYQEAKKSETPVTPREFLNITYEREPLTVHGLTYSHNNPGINIKVQGRVLNRDMPSGYAVGVSGVVANVLSHKTILLSPTEREKLESFYVESAKFDDQGKPVVKLSKSAPLILNEIMEPIKSSLDSSVSFANDDHDEKEILKRIKIILQNSSLEGEGQIPTPKFQETYNELFPDGIDSTNINPENKKTEVNDVNSSTFFADNTEKKD</sequence>
<proteinExistence type="predicted"/>
<feature type="region of interest" description="Disordered" evidence="1">
    <location>
        <begin position="272"/>
        <end position="305"/>
    </location>
</feature>
<gene>
    <name evidence="2" type="ORF">AMORRO_LOCUS15622</name>
</gene>
<evidence type="ECO:0000313" key="2">
    <source>
        <dbReference type="EMBL" id="CAG8756348.1"/>
    </source>
</evidence>
<dbReference type="AlphaFoldDB" id="A0A9N9IZ71"/>
<reference evidence="2" key="1">
    <citation type="submission" date="2021-06" db="EMBL/GenBank/DDBJ databases">
        <authorList>
            <person name="Kallberg Y."/>
            <person name="Tangrot J."/>
            <person name="Rosling A."/>
        </authorList>
    </citation>
    <scope>NUCLEOTIDE SEQUENCE</scope>
    <source>
        <strain evidence="2">CL551</strain>
    </source>
</reference>
<dbReference type="OrthoDB" id="2735536at2759"/>
<organism evidence="2 3">
    <name type="scientific">Acaulospora morrowiae</name>
    <dbReference type="NCBI Taxonomy" id="94023"/>
    <lineage>
        <taxon>Eukaryota</taxon>
        <taxon>Fungi</taxon>
        <taxon>Fungi incertae sedis</taxon>
        <taxon>Mucoromycota</taxon>
        <taxon>Glomeromycotina</taxon>
        <taxon>Glomeromycetes</taxon>
        <taxon>Diversisporales</taxon>
        <taxon>Acaulosporaceae</taxon>
        <taxon>Acaulospora</taxon>
    </lineage>
</organism>
<dbReference type="PANTHER" id="PTHR28058:SF1">
    <property type="entry name" value="SMALL RIBOSOMAL SUBUNIT PROTEIN BS1M"/>
    <property type="match status" value="1"/>
</dbReference>
<feature type="compositionally biased region" description="Polar residues" evidence="1">
    <location>
        <begin position="289"/>
        <end position="298"/>
    </location>
</feature>
<feature type="non-terminal residue" evidence="2">
    <location>
        <position position="1"/>
    </location>
</feature>
<dbReference type="PANTHER" id="PTHR28058">
    <property type="entry name" value="37S RIBOSOMAL PROTEIN MRP51, MITOCHONDRIAL"/>
    <property type="match status" value="1"/>
</dbReference>
<dbReference type="Proteomes" id="UP000789342">
    <property type="component" value="Unassembled WGS sequence"/>
</dbReference>
<evidence type="ECO:0000256" key="1">
    <source>
        <dbReference type="SAM" id="MobiDB-lite"/>
    </source>
</evidence>
<dbReference type="EMBL" id="CAJVPV010038242">
    <property type="protein sequence ID" value="CAG8756348.1"/>
    <property type="molecule type" value="Genomic_DNA"/>
</dbReference>
<accession>A0A9N9IZ71</accession>
<comment type="caution">
    <text evidence="2">The sequence shown here is derived from an EMBL/GenBank/DDBJ whole genome shotgun (WGS) entry which is preliminary data.</text>
</comment>